<keyword evidence="5" id="KW-0378">Hydrolase</keyword>
<evidence type="ECO:0000313" key="11">
    <source>
        <dbReference type="EMBL" id="QOQ78861.1"/>
    </source>
</evidence>
<evidence type="ECO:0000256" key="2">
    <source>
        <dbReference type="ARBA" id="ARBA00022670"/>
    </source>
</evidence>
<dbReference type="Pfam" id="PF00877">
    <property type="entry name" value="NLPC_P60"/>
    <property type="match status" value="1"/>
</dbReference>
<protein>
    <submittedName>
        <fullName evidence="11">LysM peptidoglycan-binding domain-containing protein</fullName>
    </submittedName>
</protein>
<dbReference type="InterPro" id="IPR000064">
    <property type="entry name" value="NLP_P60_dom"/>
</dbReference>
<keyword evidence="6" id="KW-0788">Thiol protease</keyword>
<comment type="similarity">
    <text evidence="1">Belongs to the peptidase C40 family.</text>
</comment>
<keyword evidence="2" id="KW-0645">Protease</keyword>
<feature type="domain" description="LysM" evidence="9">
    <location>
        <begin position="94"/>
        <end position="137"/>
    </location>
</feature>
<dbReference type="Pfam" id="PF01476">
    <property type="entry name" value="LysM"/>
    <property type="match status" value="3"/>
</dbReference>
<evidence type="ECO:0000256" key="8">
    <source>
        <dbReference type="SAM" id="SignalP"/>
    </source>
</evidence>
<dbReference type="EMBL" id="CP063065">
    <property type="protein sequence ID" value="QOQ78861.1"/>
    <property type="molecule type" value="Genomic_DNA"/>
</dbReference>
<evidence type="ECO:0000256" key="7">
    <source>
        <dbReference type="SAM" id="MobiDB-lite"/>
    </source>
</evidence>
<dbReference type="SMART" id="SM00257">
    <property type="entry name" value="LysM"/>
    <property type="match status" value="3"/>
</dbReference>
<dbReference type="Gene3D" id="3.90.1720.10">
    <property type="entry name" value="endopeptidase domain like (from Nostoc punctiforme)"/>
    <property type="match status" value="1"/>
</dbReference>
<feature type="signal peptide" evidence="8">
    <location>
        <begin position="1"/>
        <end position="29"/>
    </location>
</feature>
<dbReference type="SUPFAM" id="SSF54001">
    <property type="entry name" value="Cysteine proteinases"/>
    <property type="match status" value="1"/>
</dbReference>
<evidence type="ECO:0000256" key="1">
    <source>
        <dbReference type="ARBA" id="ARBA00007074"/>
    </source>
</evidence>
<dbReference type="PROSITE" id="PS51782">
    <property type="entry name" value="LYSM"/>
    <property type="match status" value="3"/>
</dbReference>
<dbReference type="PANTHER" id="PTHR47053:SF1">
    <property type="entry name" value="MUREIN DD-ENDOPEPTIDASE MEPH-RELATED"/>
    <property type="match status" value="1"/>
</dbReference>
<feature type="region of interest" description="Disordered" evidence="7">
    <location>
        <begin position="298"/>
        <end position="324"/>
    </location>
</feature>
<dbReference type="Gene3D" id="3.10.350.10">
    <property type="entry name" value="LysM domain"/>
    <property type="match status" value="3"/>
</dbReference>
<dbReference type="InterPro" id="IPR018392">
    <property type="entry name" value="LysM"/>
</dbReference>
<feature type="domain" description="NlpC/P60" evidence="10">
    <location>
        <begin position="388"/>
        <end position="509"/>
    </location>
</feature>
<organism evidence="11 12">
    <name type="scientific">Aerococcus urinaeequi</name>
    <dbReference type="NCBI Taxonomy" id="51665"/>
    <lineage>
        <taxon>Bacteria</taxon>
        <taxon>Bacillati</taxon>
        <taxon>Bacillota</taxon>
        <taxon>Bacilli</taxon>
        <taxon>Lactobacillales</taxon>
        <taxon>Aerococcaceae</taxon>
        <taxon>Aerococcus</taxon>
    </lineage>
</organism>
<reference evidence="11 12" key="1">
    <citation type="submission" date="2020-10" db="EMBL/GenBank/DDBJ databases">
        <title>Plasmid carrying two tetracycline resistance determinant.</title>
        <authorList>
            <person name="Yang Q."/>
        </authorList>
    </citation>
    <scope>NUCLEOTIDE SEQUENCE [LARGE SCALE GENOMIC DNA]</scope>
    <source>
        <strain evidence="11 12">T43</strain>
    </source>
</reference>
<dbReference type="GO" id="GO:0008234">
    <property type="term" value="F:cysteine-type peptidase activity"/>
    <property type="evidence" value="ECO:0007669"/>
    <property type="project" value="UniProtKB-KW"/>
</dbReference>
<feature type="domain" description="LysM" evidence="9">
    <location>
        <begin position="181"/>
        <end position="224"/>
    </location>
</feature>
<dbReference type="CDD" id="cd00118">
    <property type="entry name" value="LysM"/>
    <property type="match status" value="3"/>
</dbReference>
<evidence type="ECO:0000259" key="9">
    <source>
        <dbReference type="PROSITE" id="PS51782"/>
    </source>
</evidence>
<feature type="compositionally biased region" description="Low complexity" evidence="7">
    <location>
        <begin position="298"/>
        <end position="307"/>
    </location>
</feature>
<accession>A0A7M1KR90</accession>
<dbReference type="GO" id="GO:0006508">
    <property type="term" value="P:proteolysis"/>
    <property type="evidence" value="ECO:0007669"/>
    <property type="project" value="UniProtKB-KW"/>
</dbReference>
<evidence type="ECO:0000256" key="3">
    <source>
        <dbReference type="ARBA" id="ARBA00022729"/>
    </source>
</evidence>
<evidence type="ECO:0000313" key="12">
    <source>
        <dbReference type="Proteomes" id="UP000595091"/>
    </source>
</evidence>
<keyword evidence="4" id="KW-0677">Repeat</keyword>
<dbReference type="PROSITE" id="PS51935">
    <property type="entry name" value="NLPC_P60"/>
    <property type="match status" value="1"/>
</dbReference>
<evidence type="ECO:0000256" key="5">
    <source>
        <dbReference type="ARBA" id="ARBA00022801"/>
    </source>
</evidence>
<dbReference type="SUPFAM" id="SSF54106">
    <property type="entry name" value="LysM domain"/>
    <property type="match status" value="3"/>
</dbReference>
<dbReference type="PANTHER" id="PTHR47053">
    <property type="entry name" value="MUREIN DD-ENDOPEPTIDASE MEPH-RELATED"/>
    <property type="match status" value="1"/>
</dbReference>
<feature type="chain" id="PRO_5029553193" evidence="8">
    <location>
        <begin position="30"/>
        <end position="510"/>
    </location>
</feature>
<dbReference type="AlphaFoldDB" id="A0A7M1KR90"/>
<name>A0A7M1KR90_9LACT</name>
<evidence type="ECO:0000256" key="4">
    <source>
        <dbReference type="ARBA" id="ARBA00022737"/>
    </source>
</evidence>
<dbReference type="Proteomes" id="UP000595091">
    <property type="component" value="Chromosome"/>
</dbReference>
<dbReference type="RefSeq" id="WP_197558281.1">
    <property type="nucleotide sequence ID" value="NZ_CP063065.1"/>
</dbReference>
<feature type="compositionally biased region" description="Low complexity" evidence="7">
    <location>
        <begin position="315"/>
        <end position="324"/>
    </location>
</feature>
<evidence type="ECO:0000259" key="10">
    <source>
        <dbReference type="PROSITE" id="PS51935"/>
    </source>
</evidence>
<gene>
    <name evidence="11" type="ORF">IMX20_07685</name>
</gene>
<keyword evidence="3 8" id="KW-0732">Signal</keyword>
<dbReference type="InterPro" id="IPR038765">
    <property type="entry name" value="Papain-like_cys_pep_sf"/>
</dbReference>
<dbReference type="InterPro" id="IPR051202">
    <property type="entry name" value="Peptidase_C40"/>
</dbReference>
<sequence length="510" mass="52328">MKFSVKRMVGTSLATSAALAAFATTNVSADEVYTIESGDTLSAISRKFDLSIADLIEVNTIDNQDLIIAGHSLNIPTVDAPVAASTKRVADASNVYTVVAGDTLNKIAADFDTTAQNLRDLNGISGDLILVGQQLKVKGEVAQETTVDQIAPVAEETVETEVEATPVVEETVNNYVADVNGNYTVVAGDSINKIAGQFGVSASELRVQNNLSSDLILVGQSLAIPGLAAAPAVEDAPVVEETETVVEVASVESTVATEEAEVAPVANSVEETETADAEIEAQVAAEEALAAEEEAQAAADAQAAAEVEAQEQADAEAAAQAEAEAQAAADAQAAAEAEAAAQAQAAVEAAAQAEAEAQAAAVQAEAEAQAAAEAEAAAQAEAEAQAQSGNVTALLNNAYAQVGVPYVWGGKSPSGFDCSGFVNYVYKQTYGVNVGSYTGEQQYAGPKIAVSSAQPGDLIFWGSYGSPYHVAISLGNGQYIHSQRPGETVHSESINPYWAPSFAVSMAAYN</sequence>
<evidence type="ECO:0000256" key="6">
    <source>
        <dbReference type="ARBA" id="ARBA00022807"/>
    </source>
</evidence>
<proteinExistence type="inferred from homology"/>
<dbReference type="InterPro" id="IPR036779">
    <property type="entry name" value="LysM_dom_sf"/>
</dbReference>
<feature type="domain" description="LysM" evidence="9">
    <location>
        <begin position="31"/>
        <end position="75"/>
    </location>
</feature>